<proteinExistence type="predicted"/>
<name>A0A0N9Q9G4_9VIRU</name>
<keyword evidence="2" id="KW-1185">Reference proteome</keyword>
<dbReference type="Gene3D" id="2.20.25.10">
    <property type="match status" value="2"/>
</dbReference>
<organism evidence="1 2">
    <name type="scientific">Chrysochromulina ericina virus CeV-01B</name>
    <dbReference type="NCBI Taxonomy" id="3070830"/>
    <lineage>
        <taxon>Viruses</taxon>
        <taxon>Varidnaviria</taxon>
        <taxon>Bamfordvirae</taxon>
        <taxon>Nucleocytoviricota</taxon>
        <taxon>Megaviricetes</taxon>
        <taxon>Imitervirales</taxon>
        <taxon>Mesomimiviridae</taxon>
        <taxon>Tethysvirus</taxon>
        <taxon>Tethysvirus raunefjordenense</taxon>
    </lineage>
</organism>
<accession>A0A0N9Q9G4</accession>
<dbReference type="Proteomes" id="UP000203826">
    <property type="component" value="Segment"/>
</dbReference>
<protein>
    <submittedName>
        <fullName evidence="1">DNA-directed RNA polymerase, subunit M/Transcription elongation factor TFIIS/RPB9</fullName>
    </submittedName>
</protein>
<keyword evidence="1" id="KW-0251">Elongation factor</keyword>
<gene>
    <name evidence="1" type="ORF">ceV_266</name>
</gene>
<dbReference type="SUPFAM" id="SSF57783">
    <property type="entry name" value="Zinc beta-ribbon"/>
    <property type="match status" value="1"/>
</dbReference>
<dbReference type="EMBL" id="KT820662">
    <property type="protein sequence ID" value="ALH23172.1"/>
    <property type="molecule type" value="Genomic_DNA"/>
</dbReference>
<keyword evidence="1" id="KW-0648">Protein biosynthesis</keyword>
<evidence type="ECO:0000313" key="1">
    <source>
        <dbReference type="EMBL" id="ALH23172.1"/>
    </source>
</evidence>
<dbReference type="KEGG" id="vg:26049133"/>
<reference evidence="1 2" key="1">
    <citation type="journal article" date="2015" name="Genome Announc.">
        <title>The 474-Kilobase-Pair Complete Genome Sequence of CeV-01B, a Virus Infecting Haptolina (Chrysochromulina) ericina (Prymnesiophyceae).</title>
        <authorList>
            <person name="Gallot-Lavallee L."/>
            <person name="Pagarete A."/>
            <person name="Legendre M."/>
            <person name="Santini S."/>
            <person name="Sandaa R.A."/>
            <person name="Himmelbauer H."/>
            <person name="Ogata H."/>
            <person name="Bratbak G."/>
            <person name="Claverie J.M."/>
        </authorList>
    </citation>
    <scope>NUCLEOTIDE SEQUENCE [LARGE SCALE GENOMIC DNA]</scope>
    <source>
        <strain evidence="1">CeV-01B</strain>
    </source>
</reference>
<keyword evidence="1" id="KW-0240">DNA-directed RNA polymerase</keyword>
<dbReference type="OrthoDB" id="28494at10239"/>
<keyword evidence="1" id="KW-0804">Transcription</keyword>
<sequence length="127" mass="14892">MKFCNGCDNMLYIRLLKEDSNKLIYYCRNCGNSYDEINKDNLCVLNTVITSKEKAYLQDINEYTKLDPTLPRTLNIKCPNQSCPSNEKSDLGELSKNEVIYLRYDDINLNYVYICTQCDTIWKTNEQ</sequence>
<evidence type="ECO:0000313" key="2">
    <source>
        <dbReference type="Proteomes" id="UP000203826"/>
    </source>
</evidence>
<dbReference type="GO" id="GO:0000428">
    <property type="term" value="C:DNA-directed RNA polymerase complex"/>
    <property type="evidence" value="ECO:0007669"/>
    <property type="project" value="UniProtKB-KW"/>
</dbReference>